<proteinExistence type="predicted"/>
<evidence type="ECO:0000313" key="2">
    <source>
        <dbReference type="Proteomes" id="UP001165652"/>
    </source>
</evidence>
<organism evidence="1 2">
    <name type="scientific">Rhodoplanes tepidamans</name>
    <name type="common">Rhodoplanes cryptolactis</name>
    <dbReference type="NCBI Taxonomy" id="200616"/>
    <lineage>
        <taxon>Bacteria</taxon>
        <taxon>Pseudomonadati</taxon>
        <taxon>Pseudomonadota</taxon>
        <taxon>Alphaproteobacteria</taxon>
        <taxon>Hyphomicrobiales</taxon>
        <taxon>Nitrobacteraceae</taxon>
        <taxon>Rhodoplanes</taxon>
    </lineage>
</organism>
<reference evidence="1" key="2">
    <citation type="submission" date="2023-02" db="EMBL/GenBank/DDBJ databases">
        <authorList>
            <person name="Rayyan A."/>
            <person name="Meyer T."/>
            <person name="Kyndt J.A."/>
        </authorList>
    </citation>
    <scope>NUCLEOTIDE SEQUENCE</scope>
    <source>
        <strain evidence="1">DSM 9987</strain>
    </source>
</reference>
<protein>
    <submittedName>
        <fullName evidence="1">Uncharacterized protein</fullName>
    </submittedName>
</protein>
<dbReference type="EMBL" id="JAQQLI010000003">
    <property type="protein sequence ID" value="MDC7784765.1"/>
    <property type="molecule type" value="Genomic_DNA"/>
</dbReference>
<name>A0ABT5J554_RHOTP</name>
<sequence length="68" mass="7346">MARKKLAAVTAASFDAARTYQVDFTRPCTSPCGTLRFRPVHNPYTVTGSVAAAVAEFIKPDTVIEITD</sequence>
<gene>
    <name evidence="1" type="ORF">PQJ73_03635</name>
</gene>
<reference evidence="1" key="1">
    <citation type="journal article" date="2023" name="Microbiol Resour">
        <title>Genome Sequences of Rhodoplanes serenus and Two Thermotolerant Strains, Rhodoplanes tepidamans and 'Rhodoplanes cryptolactis,' Further Refine the Genus.</title>
        <authorList>
            <person name="Rayyan A.A."/>
            <person name="Kyndt J.A."/>
        </authorList>
    </citation>
    <scope>NUCLEOTIDE SEQUENCE</scope>
    <source>
        <strain evidence="1">DSM 9987</strain>
    </source>
</reference>
<dbReference type="Proteomes" id="UP001165652">
    <property type="component" value="Unassembled WGS sequence"/>
</dbReference>
<accession>A0ABT5J554</accession>
<dbReference type="RefSeq" id="WP_272775611.1">
    <property type="nucleotide sequence ID" value="NZ_JAQQLI010000003.1"/>
</dbReference>
<comment type="caution">
    <text evidence="1">The sequence shown here is derived from an EMBL/GenBank/DDBJ whole genome shotgun (WGS) entry which is preliminary data.</text>
</comment>
<evidence type="ECO:0000313" key="1">
    <source>
        <dbReference type="EMBL" id="MDC7784765.1"/>
    </source>
</evidence>
<keyword evidence="2" id="KW-1185">Reference proteome</keyword>